<dbReference type="PROSITE" id="PS50293">
    <property type="entry name" value="TPR_REGION"/>
    <property type="match status" value="1"/>
</dbReference>
<dbReference type="RefSeq" id="WP_104423736.1">
    <property type="nucleotide sequence ID" value="NZ_PTIY01000006.1"/>
</dbReference>
<feature type="domain" description="O-GlcNAc transferase C-terminal" evidence="9">
    <location>
        <begin position="181"/>
        <end position="376"/>
    </location>
</feature>
<comment type="similarity">
    <text evidence="2">Belongs to the glycosyltransferase 41 family. O-GlcNAc transferase subfamily.</text>
</comment>
<organism evidence="10 11">
    <name type="scientific">Methylobacter tundripaludum</name>
    <dbReference type="NCBI Taxonomy" id="173365"/>
    <lineage>
        <taxon>Bacteria</taxon>
        <taxon>Pseudomonadati</taxon>
        <taxon>Pseudomonadota</taxon>
        <taxon>Gammaproteobacteria</taxon>
        <taxon>Methylococcales</taxon>
        <taxon>Methylococcaceae</taxon>
        <taxon>Methylobacter</taxon>
    </lineage>
</organism>
<dbReference type="UniPathway" id="UPA00378"/>
<dbReference type="SMART" id="SM00028">
    <property type="entry name" value="TPR"/>
    <property type="match status" value="6"/>
</dbReference>
<dbReference type="SUPFAM" id="SSF48452">
    <property type="entry name" value="TPR-like"/>
    <property type="match status" value="2"/>
</dbReference>
<dbReference type="GO" id="GO:0097363">
    <property type="term" value="F:protein O-acetylglucosaminyltransferase activity"/>
    <property type="evidence" value="ECO:0007669"/>
    <property type="project" value="UniProtKB-EC"/>
</dbReference>
<gene>
    <name evidence="10" type="ORF">B0F88_106218</name>
</gene>
<proteinExistence type="inferred from homology"/>
<dbReference type="Pfam" id="PF13844">
    <property type="entry name" value="Glyco_transf_41"/>
    <property type="match status" value="4"/>
</dbReference>
<keyword evidence="7 8" id="KW-0802">TPR repeat</keyword>
<keyword evidence="6" id="KW-0677">Repeat</keyword>
<dbReference type="EMBL" id="PTIY01000006">
    <property type="protein sequence ID" value="PPK71865.1"/>
    <property type="molecule type" value="Genomic_DNA"/>
</dbReference>
<feature type="repeat" description="TPR" evidence="8">
    <location>
        <begin position="697"/>
        <end position="730"/>
    </location>
</feature>
<dbReference type="Gene3D" id="3.40.50.11380">
    <property type="match status" value="2"/>
</dbReference>
<dbReference type="Pfam" id="PF13374">
    <property type="entry name" value="TPR_10"/>
    <property type="match status" value="1"/>
</dbReference>
<dbReference type="Proteomes" id="UP000238071">
    <property type="component" value="Unassembled WGS sequence"/>
</dbReference>
<evidence type="ECO:0000256" key="5">
    <source>
        <dbReference type="ARBA" id="ARBA00022679"/>
    </source>
</evidence>
<sequence>MPEQPILHDAEISQLAAQEITKQHTKSVSADKTLSCNGRETAPDQSEVDALLALYGQGRTTEVEAMAASLSQRFPEYGFGWKILGVMLQHHGRDREALAALQKAAELLPDDDEVYSNLGFALNAQGRAAEAEVCDRRAIMIAPDSFAAHCNLGYALHNQGKPAEASYRRALEIKPDYALAHSNLLFSLSHNEEIDVVTLFAEHCRFGAQFEEPLHALLPQHSNSREPGRCLQVGFVSGDLRDHAVATFIEPVLEQLAAYPQLVLHAYYNHNLEDKVTLRLRKYLQHWHSVFGLSDDVLAEKIRADGIDILIDLSGHTAKNRLLTFARKPAPVQASWIGYPGTTGLSAMDYYLADRFLLPPGQLDDQFTEKIVRLPAGALFQPDMAAPPVNALPALSNGYITFGSFNRQSKLSRSVIALWSQLLRALPGSRIVLAGMSEEGRHDALIDWFAQEGVAPERLSFYTRCGLDEYLALHRQVDICLDTFPYNGGTTTFNALWMGVPTLTIVGGTVPARQGATILGHVGLNAFVAQDAEDFVRKGLSWAGHPDALAGVRSHLRERIKQSAIGQPEAVAASLECALRMMWQRWCAGLPAESFEVSLQNIRKAADDSMSSLGRESNEAGSGKSAIKIASDRKVQKALDMSPGDAEAENSLLCALKINPNQADVQNNLGSVCWRQERLDEAKACFLSAVAINPEFAEAHNNLGGIFFAQGQLAEAEACFYKAVEINPDFGEAHNNLGYVYLHQRRLPEAQASLQRALELSLDVGEARSSELFYLTHNETVDAAAIFTEHCRFGEEFEAPLRAFWPQHGNSREPERCLQIGFVSGDFCDHAMANFIEPVLEHLAGHPQLVLHAYYNHSLEDEVTRRLHRHLKHWHSVVGLSHAALAEKIRADGIDILIDLSGHTAKNRLLTFARKPAPVQVSWMGYPGTTGLSGMDYYLADRFLLPPGQFDDQFTEKIVRLQACAPYRPDMSAPPVNVLPALSNGYVTFGSFNRQNKLRQPVIGVWSQLLRALPDSRLVLGGMPEDDRHETLIDWFAKEGITRERLSFYPRCSMADYLALHQQVDICLDTFPYNGGTTTLNALWMGVPTLTLVGETVTARQGATILSQVGLNAFVAQDAADFVRKGLSWANHPSSLASLRANLRERFGRSAIRQPELIAAGVECALRLMWQRWCAGLPAESFEVKP</sequence>
<dbReference type="Gene3D" id="3.40.50.2000">
    <property type="entry name" value="Glycogen Phosphorylase B"/>
    <property type="match status" value="2"/>
</dbReference>
<dbReference type="InterPro" id="IPR029489">
    <property type="entry name" value="OGT/SEC/SPY_C"/>
</dbReference>
<dbReference type="Gene3D" id="1.25.40.10">
    <property type="entry name" value="Tetratricopeptide repeat domain"/>
    <property type="match status" value="3"/>
</dbReference>
<dbReference type="PANTHER" id="PTHR44835">
    <property type="entry name" value="UDP-N-ACETYLGLUCOSAMINE--PEPTIDE N-ACETYLGLUCOSAMINYLTRANSFERASE SPINDLY-RELATED"/>
    <property type="match status" value="1"/>
</dbReference>
<evidence type="ECO:0000256" key="6">
    <source>
        <dbReference type="ARBA" id="ARBA00022737"/>
    </source>
</evidence>
<comment type="pathway">
    <text evidence="1">Protein modification; protein glycosylation.</text>
</comment>
<dbReference type="InterPro" id="IPR019734">
    <property type="entry name" value="TPR_rpt"/>
</dbReference>
<name>A0A2S6H305_9GAMM</name>
<evidence type="ECO:0000256" key="3">
    <source>
        <dbReference type="ARBA" id="ARBA00011970"/>
    </source>
</evidence>
<reference evidence="10 11" key="1">
    <citation type="submission" date="2018-02" db="EMBL/GenBank/DDBJ databases">
        <title>Subsurface microbial communities from deep shales in Ohio and West Virginia, USA.</title>
        <authorList>
            <person name="Wrighton K."/>
        </authorList>
    </citation>
    <scope>NUCLEOTIDE SEQUENCE [LARGE SCALE GENOMIC DNA]</scope>
    <source>
        <strain evidence="10 11">OWC-G53F</strain>
    </source>
</reference>
<evidence type="ECO:0000313" key="11">
    <source>
        <dbReference type="Proteomes" id="UP000238071"/>
    </source>
</evidence>
<keyword evidence="5 10" id="KW-0808">Transferase</keyword>
<evidence type="ECO:0000256" key="2">
    <source>
        <dbReference type="ARBA" id="ARBA00005386"/>
    </source>
</evidence>
<dbReference type="InterPro" id="IPR011990">
    <property type="entry name" value="TPR-like_helical_dom_sf"/>
</dbReference>
<dbReference type="AlphaFoldDB" id="A0A2S6H305"/>
<dbReference type="InterPro" id="IPR051939">
    <property type="entry name" value="Glycosyltr_41/O-GlcNAc_trsf"/>
</dbReference>
<protein>
    <recommendedName>
        <fullName evidence="3">protein O-GlcNAc transferase</fullName>
        <ecNumber evidence="3">2.4.1.255</ecNumber>
    </recommendedName>
</protein>
<feature type="domain" description="O-GlcNAc transferase C-terminal" evidence="9">
    <location>
        <begin position="982"/>
        <end position="1148"/>
    </location>
</feature>
<feature type="repeat" description="TPR" evidence="8">
    <location>
        <begin position="663"/>
        <end position="696"/>
    </location>
</feature>
<feature type="domain" description="O-GlcNAc transferase C-terminal" evidence="9">
    <location>
        <begin position="810"/>
        <end position="960"/>
    </location>
</feature>
<dbReference type="SUPFAM" id="SSF53756">
    <property type="entry name" value="UDP-Glycosyltransferase/glycogen phosphorylase"/>
    <property type="match status" value="2"/>
</dbReference>
<dbReference type="OrthoDB" id="255821at2"/>
<dbReference type="Pfam" id="PF13181">
    <property type="entry name" value="TPR_8"/>
    <property type="match status" value="2"/>
</dbReference>
<evidence type="ECO:0000256" key="4">
    <source>
        <dbReference type="ARBA" id="ARBA00022676"/>
    </source>
</evidence>
<dbReference type="Pfam" id="PF00515">
    <property type="entry name" value="TPR_1"/>
    <property type="match status" value="1"/>
</dbReference>
<evidence type="ECO:0000259" key="9">
    <source>
        <dbReference type="Pfam" id="PF13844"/>
    </source>
</evidence>
<evidence type="ECO:0000256" key="8">
    <source>
        <dbReference type="PROSITE-ProRule" id="PRU00339"/>
    </source>
</evidence>
<dbReference type="PROSITE" id="PS50005">
    <property type="entry name" value="TPR"/>
    <property type="match status" value="3"/>
</dbReference>
<accession>A0A2S6H305</accession>
<dbReference type="PANTHER" id="PTHR44835:SF1">
    <property type="entry name" value="PROTEIN O-GLCNAC TRANSFERASE"/>
    <property type="match status" value="1"/>
</dbReference>
<evidence type="ECO:0000256" key="7">
    <source>
        <dbReference type="ARBA" id="ARBA00022803"/>
    </source>
</evidence>
<feature type="repeat" description="TPR" evidence="8">
    <location>
        <begin position="731"/>
        <end position="764"/>
    </location>
</feature>
<dbReference type="Pfam" id="PF13176">
    <property type="entry name" value="TPR_7"/>
    <property type="match status" value="1"/>
</dbReference>
<evidence type="ECO:0000313" key="10">
    <source>
        <dbReference type="EMBL" id="PPK71865.1"/>
    </source>
</evidence>
<dbReference type="EC" id="2.4.1.255" evidence="3"/>
<keyword evidence="4" id="KW-0328">Glycosyltransferase</keyword>
<keyword evidence="11" id="KW-1185">Reference proteome</keyword>
<comment type="caution">
    <text evidence="10">The sequence shown here is derived from an EMBL/GenBank/DDBJ whole genome shotgun (WGS) entry which is preliminary data.</text>
</comment>
<feature type="domain" description="O-GlcNAc transferase C-terminal" evidence="9">
    <location>
        <begin position="395"/>
        <end position="565"/>
    </location>
</feature>
<evidence type="ECO:0000256" key="1">
    <source>
        <dbReference type="ARBA" id="ARBA00004922"/>
    </source>
</evidence>